<reference evidence="2 3" key="1">
    <citation type="journal article" date="2020" name="Int. J. Syst. Evol. Microbiol.">
        <title>Reclassification of Streptomyces castelarensis and Streptomyces sporoclivatus as later heterotypic synonyms of Streptomyces antimycoticus.</title>
        <authorList>
            <person name="Komaki H."/>
            <person name="Tamura T."/>
        </authorList>
    </citation>
    <scope>NUCLEOTIDE SEQUENCE [LARGE SCALE GENOMIC DNA]</scope>
    <source>
        <strain evidence="2 3">NBRC 100767</strain>
    </source>
</reference>
<evidence type="ECO:0000313" key="3">
    <source>
        <dbReference type="Proteomes" id="UP000463951"/>
    </source>
</evidence>
<protein>
    <submittedName>
        <fullName evidence="2">Uncharacterized protein</fullName>
    </submittedName>
</protein>
<feature type="region of interest" description="Disordered" evidence="1">
    <location>
        <begin position="52"/>
        <end position="114"/>
    </location>
</feature>
<evidence type="ECO:0000256" key="1">
    <source>
        <dbReference type="SAM" id="MobiDB-lite"/>
    </source>
</evidence>
<dbReference type="AlphaFoldDB" id="A0A499UUU4"/>
<organism evidence="2 3">
    <name type="scientific">Streptomyces antimycoticus</name>
    <dbReference type="NCBI Taxonomy" id="68175"/>
    <lineage>
        <taxon>Bacteria</taxon>
        <taxon>Bacillati</taxon>
        <taxon>Actinomycetota</taxon>
        <taxon>Actinomycetes</taxon>
        <taxon>Kitasatosporales</taxon>
        <taxon>Streptomycetaceae</taxon>
        <taxon>Streptomyces</taxon>
        <taxon>Streptomyces violaceusniger group</taxon>
    </lineage>
</organism>
<dbReference type="Proteomes" id="UP000463951">
    <property type="component" value="Chromosome"/>
</dbReference>
<dbReference type="EMBL" id="AP019620">
    <property type="protein sequence ID" value="BBJ37657.1"/>
    <property type="molecule type" value="Genomic_DNA"/>
</dbReference>
<evidence type="ECO:0000313" key="2">
    <source>
        <dbReference type="EMBL" id="BBJ37657.1"/>
    </source>
</evidence>
<sequence>MLTDVFGNLVQPHLEPREGETAQQATCGCCSLCPFLRTARALVCADAPRITRRGSSSSTRSPLEARPWGPLSSEDSPYPEAALHTSGLGRTPAQTPYGRPPTHRTDRIDEGVAGGQRGVVGADARAVSAFCSLETMLIAVPPCAVMSWVSFWPSPPAAACTSAT</sequence>
<proteinExistence type="predicted"/>
<gene>
    <name evidence="2" type="ORF">SSPO_003750</name>
</gene>
<accession>A0A499UUU4</accession>
<name>A0A499UUU4_9ACTN</name>